<organism evidence="1 2">
    <name type="scientific">Hymenobacter cellulosilyticus</name>
    <dbReference type="NCBI Taxonomy" id="2932248"/>
    <lineage>
        <taxon>Bacteria</taxon>
        <taxon>Pseudomonadati</taxon>
        <taxon>Bacteroidota</taxon>
        <taxon>Cytophagia</taxon>
        <taxon>Cytophagales</taxon>
        <taxon>Hymenobacteraceae</taxon>
        <taxon>Hymenobacter</taxon>
    </lineage>
</organism>
<dbReference type="RefSeq" id="WP_244677513.1">
    <property type="nucleotide sequence ID" value="NZ_CP095046.1"/>
</dbReference>
<reference evidence="1" key="1">
    <citation type="submission" date="2022-04" db="EMBL/GenBank/DDBJ databases">
        <title>Hymenobacter sp. isolated from the air.</title>
        <authorList>
            <person name="Won M."/>
            <person name="Lee C.-M."/>
            <person name="Woen H.-Y."/>
            <person name="Kwon S.-W."/>
        </authorList>
    </citation>
    <scope>NUCLEOTIDE SEQUENCE</scope>
    <source>
        <strain evidence="1">5116S-3</strain>
    </source>
</reference>
<gene>
    <name evidence="1" type="ORF">MUN79_09930</name>
</gene>
<dbReference type="EMBL" id="CP095046">
    <property type="protein sequence ID" value="UOQ74169.1"/>
    <property type="molecule type" value="Genomic_DNA"/>
</dbReference>
<dbReference type="KEGG" id="hcu:MUN79_09930"/>
<dbReference type="Proteomes" id="UP000831796">
    <property type="component" value="Chromosome"/>
</dbReference>
<dbReference type="AlphaFoldDB" id="A0A8T9QF22"/>
<name>A0A8T9QF22_9BACT</name>
<keyword evidence="2" id="KW-1185">Reference proteome</keyword>
<accession>A0A8T9QF22</accession>
<evidence type="ECO:0000313" key="2">
    <source>
        <dbReference type="Proteomes" id="UP000831796"/>
    </source>
</evidence>
<evidence type="ECO:0000313" key="1">
    <source>
        <dbReference type="EMBL" id="UOQ74169.1"/>
    </source>
</evidence>
<protein>
    <submittedName>
        <fullName evidence="1">Uncharacterized protein</fullName>
    </submittedName>
</protein>
<proteinExistence type="predicted"/>
<sequence length="125" mass="13998">MNKTTAIWAPAWYELDQSLAVGATSVFAMVKSSSSMRFATGLDAAKDNELRQVEAKILSIYNEQLGKIIRIDTEGLCYKFFVGADTFFQIEAEENPGRIENNAMLGSYLTDTNFLVEIELSPMKR</sequence>